<dbReference type="PANTHER" id="PTHR36985:SF1">
    <property type="entry name" value="TRANSLOCATION AND ASSEMBLY MODULE SUBUNIT TAMB"/>
    <property type="match status" value="1"/>
</dbReference>
<organism evidence="7 8">
    <name type="scientific">Enterovibrio norvegicus FF-454</name>
    <dbReference type="NCBI Taxonomy" id="1185651"/>
    <lineage>
        <taxon>Bacteria</taxon>
        <taxon>Pseudomonadati</taxon>
        <taxon>Pseudomonadota</taxon>
        <taxon>Gammaproteobacteria</taxon>
        <taxon>Vibrionales</taxon>
        <taxon>Vibrionaceae</taxon>
        <taxon>Enterovibrio</taxon>
    </lineage>
</organism>
<sequence>MRWLKRFVIVIILLLVLIVLVVGALLLTPAGVRIAVWGAQEAVPELTIEKSQGALLNGFTLSGISYQSPAFSLTGKSLSLDIESKCLSGPALCVERLTADGLTVTVGETEPSPEEPSAPISRISTPIPVFLSGVSLSDISLDILGTKVHWDSFTAAAQMQRDTLTLKPTTWQGINVSLATTSDSEAKSDRADDAKSKVGSSDKNNSVEAIALPEVSLPLNVVIERFELKDATLLLPEKQVINQFLLVGKAAGNDITLSQVVLDAEQGKVSLNGDIALKGNYPLTVEADANIRMAPLAGHSLSLDAKGDLSALALGARLTGTLRANLSGKVDVLDPNIPFDLLLNSKNLQWPIDTAAEYRLTSTALNARGSLKRYNATLKTSASGDVIPDMALSTKLSGDLSEITLSDFKLATLGGDIAGTANVGWADKVKWKTALDFNDIQPGLQWPEAEGKLSGQFKNDGELTSQGGWKVNVPELDIQGIVRDQALTIVGQVNASDVKGKGDIKLETQGLSLRHGPNQVAVTGRVDNTLDLNLKLNLPKLSASLPQAGGSIQGDVALSGTLKKPTASMTLNAKTLRWEELVTVQSVNVRGSVTPLPIVGGGLIVDVTGLKAEGVDVSQLSLRASGDEKDQTLTVSVKGKPVGADLALRGSLDREKGWKGTLYESKLTTPVGPWKLANEVPLGFELKTGKVDVGAFCWTQSQSRICLDKPISVSDSGAAQVSIVDFNLDIIQSFLPVTTTLSGALNANADVAWKPDALPTVKASVTLGKGQLVEQLDQPFTLGWNKSSVNATLKDDKLNADILIDVVNNGSISLNALMTHLSDKKRTLQSTFDINAINLDLLAPLFGEDTQFDGMLNGNVVMNGDINAPTANGSIKLTGLKLQSLSAPVEVRQGNVTIALTGRQGNINGDIKTPDGDLVLSGSADWRDLNAWLATLNVKGQRLKVVVPPIVALEVSPDMTLKATPKQIDVTGNVSVPWGRIVVESLPASAVQVSSDVVILNDDLKPISENESSPISINAKIGVNIGDDVRLEAFGLVTNLVGKLDVSSNNKGPSVSGEINLEDGTYRSFGQDLLIQKGQILFNGPPEQPYLQVEAIRNPDAIDDNVEAGIRVTGPADAPEVSVFSVPAMPQANALSYLTRGQNLDAESDGNAMTSMLIGLGLSQSGKLVGKLGEAFGVQDLSLDTSGSGNDEKVEVSGYILPGLQVKYGVGIFTSLPEFTVRYRLLSDLYVEAVSGADNAVDLLYQFSIK</sequence>
<dbReference type="GO" id="GO:0009306">
    <property type="term" value="P:protein secretion"/>
    <property type="evidence" value="ECO:0007669"/>
    <property type="project" value="InterPro"/>
</dbReference>
<evidence type="ECO:0000256" key="1">
    <source>
        <dbReference type="ARBA" id="ARBA00004167"/>
    </source>
</evidence>
<keyword evidence="8" id="KW-1185">Reference proteome</keyword>
<reference evidence="7 8" key="1">
    <citation type="journal article" date="2012" name="Science">
        <title>Ecological populations of bacteria act as socially cohesive units of antibiotic production and resistance.</title>
        <authorList>
            <person name="Cordero O.X."/>
            <person name="Wildschutte H."/>
            <person name="Kirkup B."/>
            <person name="Proehl S."/>
            <person name="Ngo L."/>
            <person name="Hussain F."/>
            <person name="Le Roux F."/>
            <person name="Mincer T."/>
            <person name="Polz M.F."/>
        </authorList>
    </citation>
    <scope>NUCLEOTIDE SEQUENCE [LARGE SCALE GENOMIC DNA]</scope>
    <source>
        <strain evidence="7 8">FF-454</strain>
    </source>
</reference>
<dbReference type="InterPro" id="IPR007452">
    <property type="entry name" value="TamB_C"/>
</dbReference>
<evidence type="ECO:0000256" key="3">
    <source>
        <dbReference type="ARBA" id="ARBA00022989"/>
    </source>
</evidence>
<dbReference type="AlphaFoldDB" id="A0A1E5C4S7"/>
<feature type="domain" description="Translocation and assembly module TamB C-terminal" evidence="6">
    <location>
        <begin position="915"/>
        <end position="1247"/>
    </location>
</feature>
<keyword evidence="2" id="KW-0812">Transmembrane</keyword>
<evidence type="ECO:0000259" key="6">
    <source>
        <dbReference type="Pfam" id="PF04357"/>
    </source>
</evidence>
<dbReference type="GO" id="GO:0005886">
    <property type="term" value="C:plasma membrane"/>
    <property type="evidence" value="ECO:0007669"/>
    <property type="project" value="InterPro"/>
</dbReference>
<feature type="compositionally biased region" description="Basic and acidic residues" evidence="5">
    <location>
        <begin position="184"/>
        <end position="196"/>
    </location>
</feature>
<dbReference type="EMBL" id="AJWN02000065">
    <property type="protein sequence ID" value="OEE60493.1"/>
    <property type="molecule type" value="Genomic_DNA"/>
</dbReference>
<evidence type="ECO:0000313" key="7">
    <source>
        <dbReference type="EMBL" id="OEE60493.1"/>
    </source>
</evidence>
<dbReference type="GO" id="GO:0097347">
    <property type="term" value="C:TAM protein secretion complex"/>
    <property type="evidence" value="ECO:0007669"/>
    <property type="project" value="TreeGrafter"/>
</dbReference>
<dbReference type="PANTHER" id="PTHR36985">
    <property type="entry name" value="TRANSLOCATION AND ASSEMBLY MODULE SUBUNIT TAMB"/>
    <property type="match status" value="1"/>
</dbReference>
<comment type="caution">
    <text evidence="7">The sequence shown here is derived from an EMBL/GenBank/DDBJ whole genome shotgun (WGS) entry which is preliminary data.</text>
</comment>
<proteinExistence type="predicted"/>
<gene>
    <name evidence="7" type="ORF">A1OK_11115</name>
</gene>
<dbReference type="Pfam" id="PF04357">
    <property type="entry name" value="TamB"/>
    <property type="match status" value="1"/>
</dbReference>
<name>A0A1E5C4S7_9GAMM</name>
<keyword evidence="4" id="KW-0472">Membrane</keyword>
<accession>A0A1E5C4S7</accession>
<dbReference type="RefSeq" id="WP_016959038.1">
    <property type="nucleotide sequence ID" value="NZ_AJWN02000065.1"/>
</dbReference>
<evidence type="ECO:0000256" key="2">
    <source>
        <dbReference type="ARBA" id="ARBA00022692"/>
    </source>
</evidence>
<dbReference type="Proteomes" id="UP000095039">
    <property type="component" value="Unassembled WGS sequence"/>
</dbReference>
<evidence type="ECO:0000313" key="8">
    <source>
        <dbReference type="Proteomes" id="UP000095039"/>
    </source>
</evidence>
<keyword evidence="3" id="KW-1133">Transmembrane helix</keyword>
<evidence type="ECO:0000256" key="5">
    <source>
        <dbReference type="SAM" id="MobiDB-lite"/>
    </source>
</evidence>
<comment type="subcellular location">
    <subcellularLocation>
        <location evidence="1">Membrane</location>
        <topology evidence="1">Single-pass membrane protein</topology>
    </subcellularLocation>
</comment>
<feature type="region of interest" description="Disordered" evidence="5">
    <location>
        <begin position="182"/>
        <end position="203"/>
    </location>
</feature>
<evidence type="ECO:0000256" key="4">
    <source>
        <dbReference type="ARBA" id="ARBA00023136"/>
    </source>
</evidence>
<protein>
    <recommendedName>
        <fullName evidence="6">Translocation and assembly module TamB C-terminal domain-containing protein</fullName>
    </recommendedName>
</protein>